<sequence length="863" mass="95335">MAEIDKSDWTHSWKIWSDTPKPKRSKRWILGRRSSPASNTKAQKQHSTTNLGNYREPSSGSFKPQSSGIETPEIYRTTSHVESSSAGIELTPLSKSSGDPGADHTDRGLVNTSPISPIASGNSQRLSGATMSRGTTSPMQTRFREELEDVPLHYKPGGSLEQKYARPPMDCSSNRDPTQSRRSPLALAFWGLSLFSTLGSFLWLIAAIYQPRWGRLISSGGHGLSPSTASLLTALLAKLIESAFVAVFVFTIGQILTKRSFDRGSTGMNLAEISMRNWVIQPGLMITDAPAVRTAAVTTLGIICLVATFAGTLYTTASDALVSPKLKFGALQWKTLQTNATASYAYLPYMRETCVTPIDEAMDGFSNDACLAVALSGGSYHNFKTFLALWHESPPAEILSGAVVMTNRPKVKSILFDNTTMTAQWIEGNYSDPSLSFQSYNRVIDNVTLAMPHPGVYTAAKDPANGILQPSELSGVGEFEIRARAVSPTVNVLCANMQRRELEPLVYSEWPNAKVNSTPVLGQKIGWLGWQQDVPVVGEHEWLNRTVVDDIFRWGPQYGRRPPVFSMYPMEFNLINNATVYASDSFYILAKSNSTRDYTLCQMRSWMSCKCSTQFNVSGTTGAHLRAHCEDDSDEASYQKHGPHMDPNQTSRDWRNLADEWNLALYLNSGLVNANASRDRILTQLILTQPKLSASLPSFAEGIAALVSSTLTAGSMDTSLVHDWPNGPNETVPIIRPPEVQSFRALIRTQEYTSSYYTDWQSVFYGVLFIVFLLNILCLFYFTATLKGRPLADFTDPPNLFALAMNSPPSDRLKGCCGGSPDRRTLGAPFGIGYSACANHYYFEERNKADLNNRWGDHNETTR</sequence>
<dbReference type="EMBL" id="MU858049">
    <property type="protein sequence ID" value="KAK4219288.1"/>
    <property type="molecule type" value="Genomic_DNA"/>
</dbReference>
<keyword evidence="2" id="KW-0472">Membrane</keyword>
<feature type="compositionally biased region" description="Basic and acidic residues" evidence="1">
    <location>
        <begin position="1"/>
        <end position="11"/>
    </location>
</feature>
<feature type="region of interest" description="Disordered" evidence="1">
    <location>
        <begin position="157"/>
        <end position="179"/>
    </location>
</feature>
<reference evidence="3" key="2">
    <citation type="submission" date="2023-05" db="EMBL/GenBank/DDBJ databases">
        <authorList>
            <consortium name="Lawrence Berkeley National Laboratory"/>
            <person name="Steindorff A."/>
            <person name="Hensen N."/>
            <person name="Bonometti L."/>
            <person name="Westerberg I."/>
            <person name="Brannstrom I.O."/>
            <person name="Guillou S."/>
            <person name="Cros-Aarteil S."/>
            <person name="Calhoun S."/>
            <person name="Haridas S."/>
            <person name="Kuo A."/>
            <person name="Mondo S."/>
            <person name="Pangilinan J."/>
            <person name="Riley R."/>
            <person name="Labutti K."/>
            <person name="Andreopoulos B."/>
            <person name="Lipzen A."/>
            <person name="Chen C."/>
            <person name="Yanf M."/>
            <person name="Daum C."/>
            <person name="Ng V."/>
            <person name="Clum A."/>
            <person name="Ohm R."/>
            <person name="Martin F."/>
            <person name="Silar P."/>
            <person name="Natvig D."/>
            <person name="Lalanne C."/>
            <person name="Gautier V."/>
            <person name="Ament-Velasquez S.L."/>
            <person name="Kruys A."/>
            <person name="Hutchinson M.I."/>
            <person name="Powell A.J."/>
            <person name="Barry K."/>
            <person name="Miller A.N."/>
            <person name="Grigoriev I.V."/>
            <person name="Debuchy R."/>
            <person name="Gladieux P."/>
            <person name="Thoren M.H."/>
            <person name="Johannesson H."/>
        </authorList>
    </citation>
    <scope>NUCLEOTIDE SEQUENCE</scope>
    <source>
        <strain evidence="3">PSN293</strain>
    </source>
</reference>
<gene>
    <name evidence="3" type="ORF">QBC37DRAFT_469498</name>
</gene>
<feature type="compositionally biased region" description="Polar residues" evidence="1">
    <location>
        <begin position="76"/>
        <end position="86"/>
    </location>
</feature>
<feature type="transmembrane region" description="Helical" evidence="2">
    <location>
        <begin position="229"/>
        <end position="253"/>
    </location>
</feature>
<proteinExistence type="predicted"/>
<keyword evidence="4" id="KW-1185">Reference proteome</keyword>
<keyword evidence="2" id="KW-1133">Transmembrane helix</keyword>
<feature type="transmembrane region" description="Helical" evidence="2">
    <location>
        <begin position="763"/>
        <end position="782"/>
    </location>
</feature>
<keyword evidence="2" id="KW-0812">Transmembrane</keyword>
<organism evidence="3 4">
    <name type="scientific">Rhypophila decipiens</name>
    <dbReference type="NCBI Taxonomy" id="261697"/>
    <lineage>
        <taxon>Eukaryota</taxon>
        <taxon>Fungi</taxon>
        <taxon>Dikarya</taxon>
        <taxon>Ascomycota</taxon>
        <taxon>Pezizomycotina</taxon>
        <taxon>Sordariomycetes</taxon>
        <taxon>Sordariomycetidae</taxon>
        <taxon>Sordariales</taxon>
        <taxon>Naviculisporaceae</taxon>
        <taxon>Rhypophila</taxon>
    </lineage>
</organism>
<feature type="transmembrane region" description="Helical" evidence="2">
    <location>
        <begin position="295"/>
        <end position="314"/>
    </location>
</feature>
<protein>
    <submittedName>
        <fullName evidence="3">Uncharacterized protein</fullName>
    </submittedName>
</protein>
<name>A0AAN6YH95_9PEZI</name>
<dbReference type="Proteomes" id="UP001301769">
    <property type="component" value="Unassembled WGS sequence"/>
</dbReference>
<dbReference type="AlphaFoldDB" id="A0AAN6YH95"/>
<feature type="compositionally biased region" description="Polar residues" evidence="1">
    <location>
        <begin position="110"/>
        <end position="139"/>
    </location>
</feature>
<feature type="region of interest" description="Disordered" evidence="1">
    <location>
        <begin position="1"/>
        <end position="139"/>
    </location>
</feature>
<reference evidence="3" key="1">
    <citation type="journal article" date="2023" name="Mol. Phylogenet. Evol.">
        <title>Genome-scale phylogeny and comparative genomics of the fungal order Sordariales.</title>
        <authorList>
            <person name="Hensen N."/>
            <person name="Bonometti L."/>
            <person name="Westerberg I."/>
            <person name="Brannstrom I.O."/>
            <person name="Guillou S."/>
            <person name="Cros-Aarteil S."/>
            <person name="Calhoun S."/>
            <person name="Haridas S."/>
            <person name="Kuo A."/>
            <person name="Mondo S."/>
            <person name="Pangilinan J."/>
            <person name="Riley R."/>
            <person name="LaButti K."/>
            <person name="Andreopoulos B."/>
            <person name="Lipzen A."/>
            <person name="Chen C."/>
            <person name="Yan M."/>
            <person name="Daum C."/>
            <person name="Ng V."/>
            <person name="Clum A."/>
            <person name="Steindorff A."/>
            <person name="Ohm R.A."/>
            <person name="Martin F."/>
            <person name="Silar P."/>
            <person name="Natvig D.O."/>
            <person name="Lalanne C."/>
            <person name="Gautier V."/>
            <person name="Ament-Velasquez S.L."/>
            <person name="Kruys A."/>
            <person name="Hutchinson M.I."/>
            <person name="Powell A.J."/>
            <person name="Barry K."/>
            <person name="Miller A.N."/>
            <person name="Grigoriev I.V."/>
            <person name="Debuchy R."/>
            <person name="Gladieux P."/>
            <person name="Hiltunen Thoren M."/>
            <person name="Johannesson H."/>
        </authorList>
    </citation>
    <scope>NUCLEOTIDE SEQUENCE</scope>
    <source>
        <strain evidence="3">PSN293</strain>
    </source>
</reference>
<feature type="transmembrane region" description="Helical" evidence="2">
    <location>
        <begin position="185"/>
        <end position="209"/>
    </location>
</feature>
<feature type="compositionally biased region" description="Polar residues" evidence="1">
    <location>
        <begin position="35"/>
        <end position="69"/>
    </location>
</feature>
<evidence type="ECO:0000256" key="1">
    <source>
        <dbReference type="SAM" id="MobiDB-lite"/>
    </source>
</evidence>
<evidence type="ECO:0000313" key="3">
    <source>
        <dbReference type="EMBL" id="KAK4219288.1"/>
    </source>
</evidence>
<accession>A0AAN6YH95</accession>
<evidence type="ECO:0000313" key="4">
    <source>
        <dbReference type="Proteomes" id="UP001301769"/>
    </source>
</evidence>
<comment type="caution">
    <text evidence="3">The sequence shown here is derived from an EMBL/GenBank/DDBJ whole genome shotgun (WGS) entry which is preliminary data.</text>
</comment>
<evidence type="ECO:0000256" key="2">
    <source>
        <dbReference type="SAM" id="Phobius"/>
    </source>
</evidence>